<proteinExistence type="predicted"/>
<sequence length="37" mass="4042">MLWPMPELAPMTIATRMLSTCSFVELLSAPGDSDESI</sequence>
<dbReference type="AlphaFoldDB" id="A0A097CRQ8"/>
<gene>
    <name evidence="1" type="ORF">VASRM7_91</name>
</gene>
<organism evidence="1">
    <name type="scientific">Verrucosispora sp. MS100047</name>
    <dbReference type="NCBI Taxonomy" id="1410949"/>
    <lineage>
        <taxon>Bacteria</taxon>
        <taxon>Bacillati</taxon>
        <taxon>Actinomycetota</taxon>
        <taxon>Actinomycetes</taxon>
        <taxon>Micromonosporales</taxon>
        <taxon>Micromonosporaceae</taxon>
        <taxon>Micromonospora</taxon>
    </lineage>
</organism>
<dbReference type="EMBL" id="KF826636">
    <property type="protein sequence ID" value="AIS85329.1"/>
    <property type="molecule type" value="Genomic_DNA"/>
</dbReference>
<reference evidence="1" key="1">
    <citation type="journal article" date="2016" name="Appl. Microbiol. Biotechnol.">
        <title>Anti-MRSA and anti-TB metabolites from marine-derived Verrucosispora sp. MS100047.</title>
        <authorList>
            <person name="Huang P."/>
            <person name="Xie F."/>
            <person name="Ren B."/>
            <person name="Wang Q."/>
            <person name="Wang J."/>
            <person name="Wang Q."/>
            <person name="Abdel-Mageed W.M."/>
            <person name="Liu M."/>
            <person name="Han J."/>
            <person name="Oyeleye A."/>
            <person name="Shen J."/>
            <person name="Song F."/>
            <person name="Dai H."/>
            <person name="Liu X."/>
            <person name="Zhang L."/>
        </authorList>
    </citation>
    <scope>NUCLEOTIDE SEQUENCE</scope>
    <source>
        <strain evidence="1">MS100047</strain>
    </source>
</reference>
<accession>A0A097CRQ8</accession>
<evidence type="ECO:0000313" key="1">
    <source>
        <dbReference type="EMBL" id="AIS85329.1"/>
    </source>
</evidence>
<name>A0A097CRQ8_9ACTN</name>
<protein>
    <submittedName>
        <fullName evidence="1">Uncharacterized protein</fullName>
    </submittedName>
</protein>